<reference evidence="1" key="3">
    <citation type="journal article" date="2017" name="Nature">
        <title>Genome sequence of the progenitor of the wheat D genome Aegilops tauschii.</title>
        <authorList>
            <person name="Luo M.C."/>
            <person name="Gu Y.Q."/>
            <person name="Puiu D."/>
            <person name="Wang H."/>
            <person name="Twardziok S.O."/>
            <person name="Deal K.R."/>
            <person name="Huo N."/>
            <person name="Zhu T."/>
            <person name="Wang L."/>
            <person name="Wang Y."/>
            <person name="McGuire P.E."/>
            <person name="Liu S."/>
            <person name="Long H."/>
            <person name="Ramasamy R.K."/>
            <person name="Rodriguez J.C."/>
            <person name="Van S.L."/>
            <person name="Yuan L."/>
            <person name="Wang Z."/>
            <person name="Xia Z."/>
            <person name="Xiao L."/>
            <person name="Anderson O.D."/>
            <person name="Ouyang S."/>
            <person name="Liang Y."/>
            <person name="Zimin A.V."/>
            <person name="Pertea G."/>
            <person name="Qi P."/>
            <person name="Bennetzen J.L."/>
            <person name="Dai X."/>
            <person name="Dawson M.W."/>
            <person name="Muller H.G."/>
            <person name="Kugler K."/>
            <person name="Rivarola-Duarte L."/>
            <person name="Spannagl M."/>
            <person name="Mayer K.F.X."/>
            <person name="Lu F.H."/>
            <person name="Bevan M.W."/>
            <person name="Leroy P."/>
            <person name="Li P."/>
            <person name="You F.M."/>
            <person name="Sun Q."/>
            <person name="Liu Z."/>
            <person name="Lyons E."/>
            <person name="Wicker T."/>
            <person name="Salzberg S.L."/>
            <person name="Devos K.M."/>
            <person name="Dvorak J."/>
        </authorList>
    </citation>
    <scope>NUCLEOTIDE SEQUENCE [LARGE SCALE GENOMIC DNA]</scope>
    <source>
        <strain evidence="1">cv. AL8/78</strain>
    </source>
</reference>
<sequence length="105" mass="11643">STVSGATCHPTCKSTASTRQRVEVVLEEDVHVFGGRWVKGSYGRLSTRPATRALHLPPRCHFFPATNTPRVGFSRSNPIFRSTQHFQAHNQVGHDSQSRSSKLPC</sequence>
<reference evidence="1" key="4">
    <citation type="submission" date="2019-03" db="UniProtKB">
        <authorList>
            <consortium name="EnsemblPlants"/>
        </authorList>
    </citation>
    <scope>IDENTIFICATION</scope>
</reference>
<evidence type="ECO:0000313" key="2">
    <source>
        <dbReference type="Proteomes" id="UP000015105"/>
    </source>
</evidence>
<evidence type="ECO:0000313" key="1">
    <source>
        <dbReference type="EnsemblPlants" id="AET7Gv21165100.1"/>
    </source>
</evidence>
<dbReference type="EnsemblPlants" id="AET7Gv21165100.1">
    <property type="protein sequence ID" value="AET7Gv21165100.1"/>
    <property type="gene ID" value="AET7Gv21165100"/>
</dbReference>
<reference evidence="2" key="2">
    <citation type="journal article" date="2017" name="Nat. Plants">
        <title>The Aegilops tauschii genome reveals multiple impacts of transposons.</title>
        <authorList>
            <person name="Zhao G."/>
            <person name="Zou C."/>
            <person name="Li K."/>
            <person name="Wang K."/>
            <person name="Li T."/>
            <person name="Gao L."/>
            <person name="Zhang X."/>
            <person name="Wang H."/>
            <person name="Yang Z."/>
            <person name="Liu X."/>
            <person name="Jiang W."/>
            <person name="Mao L."/>
            <person name="Kong X."/>
            <person name="Jiao Y."/>
            <person name="Jia J."/>
        </authorList>
    </citation>
    <scope>NUCLEOTIDE SEQUENCE [LARGE SCALE GENOMIC DNA]</scope>
    <source>
        <strain evidence="2">cv. AL8/78</strain>
    </source>
</reference>
<dbReference type="Gramene" id="AET7Gv21165100.1">
    <property type="protein sequence ID" value="AET7Gv21165100.1"/>
    <property type="gene ID" value="AET7Gv21165100"/>
</dbReference>
<dbReference type="AlphaFoldDB" id="A0A453SZI7"/>
<organism evidence="1 2">
    <name type="scientific">Aegilops tauschii subsp. strangulata</name>
    <name type="common">Goatgrass</name>
    <dbReference type="NCBI Taxonomy" id="200361"/>
    <lineage>
        <taxon>Eukaryota</taxon>
        <taxon>Viridiplantae</taxon>
        <taxon>Streptophyta</taxon>
        <taxon>Embryophyta</taxon>
        <taxon>Tracheophyta</taxon>
        <taxon>Spermatophyta</taxon>
        <taxon>Magnoliopsida</taxon>
        <taxon>Liliopsida</taxon>
        <taxon>Poales</taxon>
        <taxon>Poaceae</taxon>
        <taxon>BOP clade</taxon>
        <taxon>Pooideae</taxon>
        <taxon>Triticodae</taxon>
        <taxon>Triticeae</taxon>
        <taxon>Triticinae</taxon>
        <taxon>Aegilops</taxon>
    </lineage>
</organism>
<dbReference type="Proteomes" id="UP000015105">
    <property type="component" value="Chromosome 7D"/>
</dbReference>
<name>A0A453SZI7_AEGTS</name>
<accession>A0A453SZI7</accession>
<protein>
    <submittedName>
        <fullName evidence="1">Uncharacterized protein</fullName>
    </submittedName>
</protein>
<keyword evidence="2" id="KW-1185">Reference proteome</keyword>
<proteinExistence type="predicted"/>
<reference evidence="2" key="1">
    <citation type="journal article" date="2014" name="Science">
        <title>Ancient hybridizations among the ancestral genomes of bread wheat.</title>
        <authorList>
            <consortium name="International Wheat Genome Sequencing Consortium,"/>
            <person name="Marcussen T."/>
            <person name="Sandve S.R."/>
            <person name="Heier L."/>
            <person name="Spannagl M."/>
            <person name="Pfeifer M."/>
            <person name="Jakobsen K.S."/>
            <person name="Wulff B.B."/>
            <person name="Steuernagel B."/>
            <person name="Mayer K.F."/>
            <person name="Olsen O.A."/>
        </authorList>
    </citation>
    <scope>NUCLEOTIDE SEQUENCE [LARGE SCALE GENOMIC DNA]</scope>
    <source>
        <strain evidence="2">cv. AL8/78</strain>
    </source>
</reference>
<reference evidence="1" key="5">
    <citation type="journal article" date="2021" name="G3 (Bethesda)">
        <title>Aegilops tauschii genome assembly Aet v5.0 features greater sequence contiguity and improved annotation.</title>
        <authorList>
            <person name="Wang L."/>
            <person name="Zhu T."/>
            <person name="Rodriguez J.C."/>
            <person name="Deal K.R."/>
            <person name="Dubcovsky J."/>
            <person name="McGuire P.E."/>
            <person name="Lux T."/>
            <person name="Spannagl M."/>
            <person name="Mayer K.F.X."/>
            <person name="Baldrich P."/>
            <person name="Meyers B.C."/>
            <person name="Huo N."/>
            <person name="Gu Y.Q."/>
            <person name="Zhou H."/>
            <person name="Devos K.M."/>
            <person name="Bennetzen J.L."/>
            <person name="Unver T."/>
            <person name="Budak H."/>
            <person name="Gulick P.J."/>
            <person name="Galiba G."/>
            <person name="Kalapos B."/>
            <person name="Nelson D.R."/>
            <person name="Li P."/>
            <person name="You F.M."/>
            <person name="Luo M.C."/>
            <person name="Dvorak J."/>
        </authorList>
    </citation>
    <scope>NUCLEOTIDE SEQUENCE [LARGE SCALE GENOMIC DNA]</scope>
    <source>
        <strain evidence="1">cv. AL8/78</strain>
    </source>
</reference>